<keyword evidence="5" id="KW-0346">Stress response</keyword>
<comment type="subcellular location">
    <subcellularLocation>
        <location evidence="1">Nucleus</location>
    </subcellularLocation>
</comment>
<dbReference type="InterPro" id="IPR000232">
    <property type="entry name" value="HSF_DNA-bd"/>
</dbReference>
<keyword evidence="7" id="KW-0804">Transcription</keyword>
<evidence type="ECO:0000256" key="3">
    <source>
        <dbReference type="ARBA" id="ARBA00022553"/>
    </source>
</evidence>
<evidence type="ECO:0000313" key="11">
    <source>
        <dbReference type="EMBL" id="WOH10105.1"/>
    </source>
</evidence>
<keyword evidence="4" id="KW-0805">Transcription regulation</keyword>
<evidence type="ECO:0000256" key="9">
    <source>
        <dbReference type="RuleBase" id="RU004020"/>
    </source>
</evidence>
<dbReference type="GO" id="GO:0000978">
    <property type="term" value="F:RNA polymerase II cis-regulatory region sequence-specific DNA binding"/>
    <property type="evidence" value="ECO:0007669"/>
    <property type="project" value="TreeGrafter"/>
</dbReference>
<dbReference type="PANTHER" id="PTHR10015">
    <property type="entry name" value="HEAT SHOCK TRANSCRIPTION FACTOR"/>
    <property type="match status" value="1"/>
</dbReference>
<comment type="subunit">
    <text evidence="2">Homotrimer.</text>
</comment>
<evidence type="ECO:0000256" key="8">
    <source>
        <dbReference type="ARBA" id="ARBA00023242"/>
    </source>
</evidence>
<dbReference type="GO" id="GO:0003700">
    <property type="term" value="F:DNA-binding transcription factor activity"/>
    <property type="evidence" value="ECO:0007669"/>
    <property type="project" value="InterPro"/>
</dbReference>
<dbReference type="GO" id="GO:0005634">
    <property type="term" value="C:nucleus"/>
    <property type="evidence" value="ECO:0007669"/>
    <property type="project" value="UniProtKB-SubCell"/>
</dbReference>
<keyword evidence="8" id="KW-0539">Nucleus</keyword>
<gene>
    <name evidence="11" type="ORF">DCAR_0729567</name>
</gene>
<evidence type="ECO:0000256" key="6">
    <source>
        <dbReference type="ARBA" id="ARBA00023125"/>
    </source>
</evidence>
<keyword evidence="6" id="KW-0238">DNA-binding</keyword>
<comment type="similarity">
    <text evidence="9">Belongs to the HSF family.</text>
</comment>
<dbReference type="SMART" id="SM00415">
    <property type="entry name" value="HSF"/>
    <property type="match status" value="1"/>
</dbReference>
<dbReference type="Gene3D" id="1.10.10.10">
    <property type="entry name" value="Winged helix-like DNA-binding domain superfamily/Winged helix DNA-binding domain"/>
    <property type="match status" value="1"/>
</dbReference>
<name>A0AAF0XLR8_DAUCS</name>
<dbReference type="Pfam" id="PF00447">
    <property type="entry name" value="HSF_DNA-bind"/>
    <property type="match status" value="1"/>
</dbReference>
<sequence length="79" mass="9263">MASRTPPFLTNTYDLVDDESTDRIVSWNQTGDAIVVWDTAEFSRDVLPKYFKHNNFSSFVRQLNTYLTECFTPFFKDVI</sequence>
<dbReference type="AlphaFoldDB" id="A0AAF0XLR8"/>
<reference evidence="11" key="1">
    <citation type="journal article" date="2016" name="Nat. Genet.">
        <title>A high-quality carrot genome assembly provides new insights into carotenoid accumulation and asterid genome evolution.</title>
        <authorList>
            <person name="Iorizzo M."/>
            <person name="Ellison S."/>
            <person name="Senalik D."/>
            <person name="Zeng P."/>
            <person name="Satapoomin P."/>
            <person name="Huang J."/>
            <person name="Bowman M."/>
            <person name="Iovene M."/>
            <person name="Sanseverino W."/>
            <person name="Cavagnaro P."/>
            <person name="Yildiz M."/>
            <person name="Macko-Podgorni A."/>
            <person name="Moranska E."/>
            <person name="Grzebelus E."/>
            <person name="Grzebelus D."/>
            <person name="Ashrafi H."/>
            <person name="Zheng Z."/>
            <person name="Cheng S."/>
            <person name="Spooner D."/>
            <person name="Van Deynze A."/>
            <person name="Simon P."/>
        </authorList>
    </citation>
    <scope>NUCLEOTIDE SEQUENCE</scope>
    <source>
        <tissue evidence="11">Leaf</tissue>
    </source>
</reference>
<evidence type="ECO:0000313" key="12">
    <source>
        <dbReference type="Proteomes" id="UP000077755"/>
    </source>
</evidence>
<organism evidence="11 12">
    <name type="scientific">Daucus carota subsp. sativus</name>
    <name type="common">Carrot</name>
    <dbReference type="NCBI Taxonomy" id="79200"/>
    <lineage>
        <taxon>Eukaryota</taxon>
        <taxon>Viridiplantae</taxon>
        <taxon>Streptophyta</taxon>
        <taxon>Embryophyta</taxon>
        <taxon>Tracheophyta</taxon>
        <taxon>Spermatophyta</taxon>
        <taxon>Magnoliopsida</taxon>
        <taxon>eudicotyledons</taxon>
        <taxon>Gunneridae</taxon>
        <taxon>Pentapetalae</taxon>
        <taxon>asterids</taxon>
        <taxon>campanulids</taxon>
        <taxon>Apiales</taxon>
        <taxon>Apiaceae</taxon>
        <taxon>Apioideae</taxon>
        <taxon>Scandiceae</taxon>
        <taxon>Daucinae</taxon>
        <taxon>Daucus</taxon>
        <taxon>Daucus sect. Daucus</taxon>
    </lineage>
</organism>
<dbReference type="PRINTS" id="PR00056">
    <property type="entry name" value="HSFDOMAIN"/>
</dbReference>
<accession>A0AAF0XLR8</accession>
<dbReference type="InterPro" id="IPR036390">
    <property type="entry name" value="WH_DNA-bd_sf"/>
</dbReference>
<dbReference type="InterPro" id="IPR036388">
    <property type="entry name" value="WH-like_DNA-bd_sf"/>
</dbReference>
<dbReference type="FunFam" id="1.10.10.10:FF:000037">
    <property type="entry name" value="Heat stress transcription factor B-4"/>
    <property type="match status" value="1"/>
</dbReference>
<evidence type="ECO:0000256" key="5">
    <source>
        <dbReference type="ARBA" id="ARBA00023016"/>
    </source>
</evidence>
<dbReference type="GO" id="GO:0006357">
    <property type="term" value="P:regulation of transcription by RNA polymerase II"/>
    <property type="evidence" value="ECO:0007669"/>
    <property type="project" value="TreeGrafter"/>
</dbReference>
<dbReference type="PANTHER" id="PTHR10015:SF427">
    <property type="entry name" value="HEAT SHOCK FACTOR PROTEIN"/>
    <property type="match status" value="1"/>
</dbReference>
<proteinExistence type="inferred from homology"/>
<evidence type="ECO:0000259" key="10">
    <source>
        <dbReference type="SMART" id="SM00415"/>
    </source>
</evidence>
<dbReference type="SUPFAM" id="SSF46785">
    <property type="entry name" value="Winged helix' DNA-binding domain"/>
    <property type="match status" value="1"/>
</dbReference>
<reference evidence="11" key="2">
    <citation type="submission" date="2022-03" db="EMBL/GenBank/DDBJ databases">
        <title>Draft title - Genomic analysis of global carrot germplasm unveils the trajectory of domestication and the origin of high carotenoid orange carrot.</title>
        <authorList>
            <person name="Iorizzo M."/>
            <person name="Ellison S."/>
            <person name="Senalik D."/>
            <person name="Macko-Podgorni A."/>
            <person name="Grzebelus D."/>
            <person name="Bostan H."/>
            <person name="Rolling W."/>
            <person name="Curaba J."/>
            <person name="Simon P."/>
        </authorList>
    </citation>
    <scope>NUCLEOTIDE SEQUENCE</scope>
    <source>
        <tissue evidence="11">Leaf</tissue>
    </source>
</reference>
<evidence type="ECO:0000256" key="4">
    <source>
        <dbReference type="ARBA" id="ARBA00023015"/>
    </source>
</evidence>
<protein>
    <recommendedName>
        <fullName evidence="10">HSF-type DNA-binding domain-containing protein</fullName>
    </recommendedName>
</protein>
<dbReference type="EMBL" id="CP093349">
    <property type="protein sequence ID" value="WOH10105.1"/>
    <property type="molecule type" value="Genomic_DNA"/>
</dbReference>
<evidence type="ECO:0000256" key="2">
    <source>
        <dbReference type="ARBA" id="ARBA00011233"/>
    </source>
</evidence>
<keyword evidence="12" id="KW-1185">Reference proteome</keyword>
<dbReference type="Proteomes" id="UP000077755">
    <property type="component" value="Chromosome 7"/>
</dbReference>
<evidence type="ECO:0000256" key="7">
    <source>
        <dbReference type="ARBA" id="ARBA00023163"/>
    </source>
</evidence>
<evidence type="ECO:0000256" key="1">
    <source>
        <dbReference type="ARBA" id="ARBA00004123"/>
    </source>
</evidence>
<keyword evidence="3" id="KW-0597">Phosphoprotein</keyword>
<dbReference type="GO" id="GO:0034605">
    <property type="term" value="P:cellular response to heat"/>
    <property type="evidence" value="ECO:0007669"/>
    <property type="project" value="TreeGrafter"/>
</dbReference>
<feature type="domain" description="HSF-type DNA-binding" evidence="10">
    <location>
        <begin position="4"/>
        <end position="76"/>
    </location>
</feature>